<dbReference type="RefSeq" id="XP_001210356.1">
    <property type="nucleotide sequence ID" value="XM_001210356.1"/>
</dbReference>
<organism evidence="1 2">
    <name type="scientific">Aspergillus terreus (strain NIH 2624 / FGSC A1156)</name>
    <dbReference type="NCBI Taxonomy" id="341663"/>
    <lineage>
        <taxon>Eukaryota</taxon>
        <taxon>Fungi</taxon>
        <taxon>Dikarya</taxon>
        <taxon>Ascomycota</taxon>
        <taxon>Pezizomycotina</taxon>
        <taxon>Eurotiomycetes</taxon>
        <taxon>Eurotiomycetidae</taxon>
        <taxon>Eurotiales</taxon>
        <taxon>Aspergillaceae</taxon>
        <taxon>Aspergillus</taxon>
        <taxon>Aspergillus subgen. Circumdati</taxon>
    </lineage>
</organism>
<dbReference type="VEuPathDB" id="FungiDB:ATEG_00270"/>
<name>Q0D1B4_ASPTN</name>
<dbReference type="GeneID" id="4355021"/>
<dbReference type="Proteomes" id="UP000007963">
    <property type="component" value="Unassembled WGS sequence"/>
</dbReference>
<dbReference type="OrthoDB" id="446809at2759"/>
<evidence type="ECO:0000313" key="2">
    <source>
        <dbReference type="Proteomes" id="UP000007963"/>
    </source>
</evidence>
<dbReference type="AlphaFoldDB" id="Q0D1B4"/>
<protein>
    <submittedName>
        <fullName evidence="1">Uncharacterized protein</fullName>
    </submittedName>
</protein>
<reference evidence="2" key="1">
    <citation type="submission" date="2005-09" db="EMBL/GenBank/DDBJ databases">
        <title>Annotation of the Aspergillus terreus NIH2624 genome.</title>
        <authorList>
            <person name="Birren B.W."/>
            <person name="Lander E.S."/>
            <person name="Galagan J.E."/>
            <person name="Nusbaum C."/>
            <person name="Devon K."/>
            <person name="Henn M."/>
            <person name="Ma L.-J."/>
            <person name="Jaffe D.B."/>
            <person name="Butler J."/>
            <person name="Alvarez P."/>
            <person name="Gnerre S."/>
            <person name="Grabherr M."/>
            <person name="Kleber M."/>
            <person name="Mauceli E.W."/>
            <person name="Brockman W."/>
            <person name="Rounsley S."/>
            <person name="Young S.K."/>
            <person name="LaButti K."/>
            <person name="Pushparaj V."/>
            <person name="DeCaprio D."/>
            <person name="Crawford M."/>
            <person name="Koehrsen M."/>
            <person name="Engels R."/>
            <person name="Montgomery P."/>
            <person name="Pearson M."/>
            <person name="Howarth C."/>
            <person name="Larson L."/>
            <person name="Luoma S."/>
            <person name="White J."/>
            <person name="Alvarado L."/>
            <person name="Kodira C.D."/>
            <person name="Zeng Q."/>
            <person name="Oleary S."/>
            <person name="Yandava C."/>
            <person name="Denning D.W."/>
            <person name="Nierman W.C."/>
            <person name="Milne T."/>
            <person name="Madden K."/>
        </authorList>
    </citation>
    <scope>NUCLEOTIDE SEQUENCE [LARGE SCALE GENOMIC DNA]</scope>
    <source>
        <strain evidence="2">NIH 2624 / FGSC A1156</strain>
    </source>
</reference>
<proteinExistence type="predicted"/>
<dbReference type="HOGENOM" id="CLU_1885360_0_0_1"/>
<dbReference type="EMBL" id="CH476594">
    <property type="protein sequence ID" value="EAU38916.1"/>
    <property type="molecule type" value="Genomic_DNA"/>
</dbReference>
<dbReference type="STRING" id="341663.Q0D1B4"/>
<evidence type="ECO:0000313" key="1">
    <source>
        <dbReference type="EMBL" id="EAU38916.1"/>
    </source>
</evidence>
<sequence length="135" mass="15288">MAWAEPAHKPDFSRDIAHMSDVTYHLQKQCQHPDLDHSVVAQSYTFGAPLGACSLTRVWSKEDTHTLTLQARDQLGKTKYTVSSIQQEGYWQRLEIAFAREANEFVDAVLGDRPVPVVLETGIMVIKIGQTYSRR</sequence>
<gene>
    <name evidence="1" type="ORF">ATEG_00270</name>
</gene>
<accession>Q0D1B4</accession>